<evidence type="ECO:0000313" key="3">
    <source>
        <dbReference type="Proteomes" id="UP000299102"/>
    </source>
</evidence>
<sequence>MISRTRHPADAAPTHTAADTTHRRHQNSAAEEATRLMLAAFTGARRSPLGAETRVSVTKYCPCRSYGAETTRSEFDRLSRLRHSTTQDENCADDDCAFFIPYKMFGRLFIG</sequence>
<gene>
    <name evidence="2" type="ORF">EVAR_24882_1</name>
</gene>
<reference evidence="2 3" key="1">
    <citation type="journal article" date="2019" name="Commun. Biol.">
        <title>The bagworm genome reveals a unique fibroin gene that provides high tensile strength.</title>
        <authorList>
            <person name="Kono N."/>
            <person name="Nakamura H."/>
            <person name="Ohtoshi R."/>
            <person name="Tomita M."/>
            <person name="Numata K."/>
            <person name="Arakawa K."/>
        </authorList>
    </citation>
    <scope>NUCLEOTIDE SEQUENCE [LARGE SCALE GENOMIC DNA]</scope>
</reference>
<dbReference type="Proteomes" id="UP000299102">
    <property type="component" value="Unassembled WGS sequence"/>
</dbReference>
<feature type="region of interest" description="Disordered" evidence="1">
    <location>
        <begin position="1"/>
        <end position="30"/>
    </location>
</feature>
<protein>
    <submittedName>
        <fullName evidence="2">Uncharacterized protein</fullName>
    </submittedName>
</protein>
<comment type="caution">
    <text evidence="2">The sequence shown here is derived from an EMBL/GenBank/DDBJ whole genome shotgun (WGS) entry which is preliminary data.</text>
</comment>
<evidence type="ECO:0000256" key="1">
    <source>
        <dbReference type="SAM" id="MobiDB-lite"/>
    </source>
</evidence>
<proteinExistence type="predicted"/>
<feature type="compositionally biased region" description="Low complexity" evidence="1">
    <location>
        <begin position="10"/>
        <end position="19"/>
    </location>
</feature>
<name>A0A4C1V571_EUMVA</name>
<evidence type="ECO:0000313" key="2">
    <source>
        <dbReference type="EMBL" id="GBP33968.1"/>
    </source>
</evidence>
<dbReference type="EMBL" id="BGZK01000282">
    <property type="protein sequence ID" value="GBP33968.1"/>
    <property type="molecule type" value="Genomic_DNA"/>
</dbReference>
<keyword evidence="3" id="KW-1185">Reference proteome</keyword>
<dbReference type="AlphaFoldDB" id="A0A4C1V571"/>
<accession>A0A4C1V571</accession>
<organism evidence="2 3">
    <name type="scientific">Eumeta variegata</name>
    <name type="common">Bagworm moth</name>
    <name type="synonym">Eumeta japonica</name>
    <dbReference type="NCBI Taxonomy" id="151549"/>
    <lineage>
        <taxon>Eukaryota</taxon>
        <taxon>Metazoa</taxon>
        <taxon>Ecdysozoa</taxon>
        <taxon>Arthropoda</taxon>
        <taxon>Hexapoda</taxon>
        <taxon>Insecta</taxon>
        <taxon>Pterygota</taxon>
        <taxon>Neoptera</taxon>
        <taxon>Endopterygota</taxon>
        <taxon>Lepidoptera</taxon>
        <taxon>Glossata</taxon>
        <taxon>Ditrysia</taxon>
        <taxon>Tineoidea</taxon>
        <taxon>Psychidae</taxon>
        <taxon>Oiketicinae</taxon>
        <taxon>Eumeta</taxon>
    </lineage>
</organism>